<evidence type="ECO:0000259" key="2">
    <source>
        <dbReference type="Pfam" id="PF03703"/>
    </source>
</evidence>
<proteinExistence type="predicted"/>
<dbReference type="AlphaFoldDB" id="A0A2M8LFK9"/>
<evidence type="ECO:0000313" key="3">
    <source>
        <dbReference type="EMBL" id="PJE76244.1"/>
    </source>
</evidence>
<feature type="domain" description="YdbS-like PH" evidence="2">
    <location>
        <begin position="77"/>
        <end position="155"/>
    </location>
</feature>
<protein>
    <recommendedName>
        <fullName evidence="2">YdbS-like PH domain-containing protein</fullName>
    </recommendedName>
</protein>
<dbReference type="Pfam" id="PF03703">
    <property type="entry name" value="bPH_2"/>
    <property type="match status" value="1"/>
</dbReference>
<dbReference type="PANTHER" id="PTHR37938">
    <property type="entry name" value="BLL0215 PROTEIN"/>
    <property type="match status" value="1"/>
</dbReference>
<gene>
    <name evidence="3" type="ORF">COV04_00640</name>
</gene>
<comment type="caution">
    <text evidence="3">The sequence shown here is derived from an EMBL/GenBank/DDBJ whole genome shotgun (WGS) entry which is preliminary data.</text>
</comment>
<dbReference type="PANTHER" id="PTHR37938:SF1">
    <property type="entry name" value="BLL0215 PROTEIN"/>
    <property type="match status" value="1"/>
</dbReference>
<evidence type="ECO:0000313" key="4">
    <source>
        <dbReference type="Proteomes" id="UP000231152"/>
    </source>
</evidence>
<dbReference type="InterPro" id="IPR005182">
    <property type="entry name" value="YdbS-like_PH"/>
</dbReference>
<organism evidence="3 4">
    <name type="scientific">Candidatus Uhrbacteria bacterium CG10_big_fil_rev_8_21_14_0_10_48_11</name>
    <dbReference type="NCBI Taxonomy" id="1975037"/>
    <lineage>
        <taxon>Bacteria</taxon>
        <taxon>Candidatus Uhriibacteriota</taxon>
    </lineage>
</organism>
<keyword evidence="1" id="KW-0472">Membrane</keyword>
<accession>A0A2M8LFK9</accession>
<dbReference type="EMBL" id="PFET01000002">
    <property type="protein sequence ID" value="PJE76244.1"/>
    <property type="molecule type" value="Genomic_DNA"/>
</dbReference>
<sequence length="218" mass="26017">MHRTTEEYFAVSLREGESLVSLDGQHWTRFSLTIALLLVLFLLPFFFLWPLFKLGTFGVATFFSIVVVAIILLFREYYKWRYTVLIATSQRVIVIEKRAFFSKRMVEIPLSFISSVEEETKGFWQTILRYGTVIVRAKDRSESIHFRHVGHPRDLCAELRNLRDELQTTKAAATGEWWWDRFISLSTEEQRQLLEMVHRYLNEDEWRELFRPQAKNKE</sequence>
<keyword evidence="1" id="KW-0812">Transmembrane</keyword>
<feature type="transmembrane region" description="Helical" evidence="1">
    <location>
        <begin position="55"/>
        <end position="74"/>
    </location>
</feature>
<dbReference type="Proteomes" id="UP000231152">
    <property type="component" value="Unassembled WGS sequence"/>
</dbReference>
<reference evidence="3 4" key="1">
    <citation type="submission" date="2017-09" db="EMBL/GenBank/DDBJ databases">
        <title>Depth-based differentiation of microbial function through sediment-hosted aquifers and enrichment of novel symbionts in the deep terrestrial subsurface.</title>
        <authorList>
            <person name="Probst A.J."/>
            <person name="Ladd B."/>
            <person name="Jarett J.K."/>
            <person name="Geller-Mcgrath D.E."/>
            <person name="Sieber C.M."/>
            <person name="Emerson J.B."/>
            <person name="Anantharaman K."/>
            <person name="Thomas B.C."/>
            <person name="Malmstrom R."/>
            <person name="Stieglmeier M."/>
            <person name="Klingl A."/>
            <person name="Woyke T."/>
            <person name="Ryan C.M."/>
            <person name="Banfield J.F."/>
        </authorList>
    </citation>
    <scope>NUCLEOTIDE SEQUENCE [LARGE SCALE GENOMIC DNA]</scope>
    <source>
        <strain evidence="3">CG10_big_fil_rev_8_21_14_0_10_48_11</strain>
    </source>
</reference>
<feature type="transmembrane region" description="Helical" evidence="1">
    <location>
        <begin position="30"/>
        <end position="49"/>
    </location>
</feature>
<name>A0A2M8LFK9_9BACT</name>
<evidence type="ECO:0000256" key="1">
    <source>
        <dbReference type="SAM" id="Phobius"/>
    </source>
</evidence>
<keyword evidence="1" id="KW-1133">Transmembrane helix</keyword>